<name>A0A8J3ZUS7_9ACTN</name>
<dbReference type="Proteomes" id="UP000635606">
    <property type="component" value="Unassembled WGS sequence"/>
</dbReference>
<dbReference type="SUPFAM" id="SSF53167">
    <property type="entry name" value="Purine and uridine phosphorylases"/>
    <property type="match status" value="1"/>
</dbReference>
<gene>
    <name evidence="2" type="ORF">Voc01_054940</name>
</gene>
<dbReference type="AlphaFoldDB" id="A0A8J3ZUS7"/>
<comment type="caution">
    <text evidence="2">The sequence shown here is derived from an EMBL/GenBank/DDBJ whole genome shotgun (WGS) entry which is preliminary data.</text>
</comment>
<evidence type="ECO:0000313" key="2">
    <source>
        <dbReference type="EMBL" id="GIJ70577.1"/>
    </source>
</evidence>
<reference evidence="2" key="1">
    <citation type="submission" date="2021-01" db="EMBL/GenBank/DDBJ databases">
        <title>Whole genome shotgun sequence of Virgisporangium ochraceum NBRC 16418.</title>
        <authorList>
            <person name="Komaki H."/>
            <person name="Tamura T."/>
        </authorList>
    </citation>
    <scope>NUCLEOTIDE SEQUENCE</scope>
    <source>
        <strain evidence="2">NBRC 16418</strain>
    </source>
</reference>
<dbReference type="Pfam" id="PF12721">
    <property type="entry name" value="RHIM"/>
    <property type="match status" value="1"/>
</dbReference>
<dbReference type="Gene3D" id="3.40.50.1580">
    <property type="entry name" value="Nucleoside phosphorylase domain"/>
    <property type="match status" value="1"/>
</dbReference>
<accession>A0A8J3ZUS7</accession>
<dbReference type="GO" id="GO:0008782">
    <property type="term" value="F:adenosylhomocysteine nucleosidase activity"/>
    <property type="evidence" value="ECO:0007669"/>
    <property type="project" value="TreeGrafter"/>
</dbReference>
<dbReference type="InterPro" id="IPR025735">
    <property type="entry name" value="RHIM"/>
</dbReference>
<dbReference type="InterPro" id="IPR035994">
    <property type="entry name" value="Nucleoside_phosphorylase_sf"/>
</dbReference>
<dbReference type="PANTHER" id="PTHR46832">
    <property type="entry name" value="5'-METHYLTHIOADENOSINE/S-ADENOSYLHOMOCYSTEINE NUCLEOSIDASE"/>
    <property type="match status" value="1"/>
</dbReference>
<proteinExistence type="predicted"/>
<dbReference type="RefSeq" id="WP_203930462.1">
    <property type="nucleotide sequence ID" value="NZ_BOPH01000081.1"/>
</dbReference>
<organism evidence="2 3">
    <name type="scientific">Virgisporangium ochraceum</name>
    <dbReference type="NCBI Taxonomy" id="65505"/>
    <lineage>
        <taxon>Bacteria</taxon>
        <taxon>Bacillati</taxon>
        <taxon>Actinomycetota</taxon>
        <taxon>Actinomycetes</taxon>
        <taxon>Micromonosporales</taxon>
        <taxon>Micromonosporaceae</taxon>
        <taxon>Virgisporangium</taxon>
    </lineage>
</organism>
<dbReference type="GO" id="GO:0019284">
    <property type="term" value="P:L-methionine salvage from S-adenosylmethionine"/>
    <property type="evidence" value="ECO:0007669"/>
    <property type="project" value="TreeGrafter"/>
</dbReference>
<protein>
    <recommendedName>
        <fullName evidence="1">Nucleoside phosphorylase domain-containing protein</fullName>
    </recommendedName>
</protein>
<dbReference type="PANTHER" id="PTHR46832:SF1">
    <property type="entry name" value="5'-METHYLTHIOADENOSINE_S-ADENOSYLHOMOCYSTEINE NUCLEOSIDASE"/>
    <property type="match status" value="1"/>
</dbReference>
<dbReference type="GO" id="GO:0009116">
    <property type="term" value="P:nucleoside metabolic process"/>
    <property type="evidence" value="ECO:0007669"/>
    <property type="project" value="InterPro"/>
</dbReference>
<sequence>MTDQVDVVVVTALLEEFEAARDAALTVGVDGWEERGAGTSLPYLLGGYRTRNGGRLSVALTRPTYMGGRESSPVTAMLTDRLKPACVAMCGVCAGNPGETVLGDVVVADPVYEWDEGKWSDKHGFRGDHRQHRLDQVLVRAAQELDRTVLPSYGDATAEDSLYWLLERVHAGQDPKSHRARARYFPPGEWASRLNRFEADGMIARRPDGTVELTAAGSALIQRRLFDDVDGPRHLPFRVLVAPMASGSAVVAHPGIWPALESMGQRKIAALEMEAATIATVAHGAGVPYWLAVKGVMDHADGDKDDRFKAFAARASAEVLFSLLDRVVVNEASRGNAAGTASGSRYVITLDNARGVQIGDHNVQTNTF</sequence>
<feature type="domain" description="Nucleoside phosphorylase" evidence="1">
    <location>
        <begin position="266"/>
        <end position="326"/>
    </location>
</feature>
<evidence type="ECO:0000313" key="3">
    <source>
        <dbReference type="Proteomes" id="UP000635606"/>
    </source>
</evidence>
<dbReference type="GO" id="GO:0008930">
    <property type="term" value="F:methylthioadenosine nucleosidase activity"/>
    <property type="evidence" value="ECO:0007669"/>
    <property type="project" value="TreeGrafter"/>
</dbReference>
<keyword evidence="3" id="KW-1185">Reference proteome</keyword>
<evidence type="ECO:0000259" key="1">
    <source>
        <dbReference type="Pfam" id="PF01048"/>
    </source>
</evidence>
<dbReference type="InterPro" id="IPR000845">
    <property type="entry name" value="Nucleoside_phosphorylase_d"/>
</dbReference>
<dbReference type="Pfam" id="PF01048">
    <property type="entry name" value="PNP_UDP_1"/>
    <property type="match status" value="1"/>
</dbReference>
<dbReference type="EMBL" id="BOPH01000081">
    <property type="protein sequence ID" value="GIJ70577.1"/>
    <property type="molecule type" value="Genomic_DNA"/>
</dbReference>
<dbReference type="GO" id="GO:0005829">
    <property type="term" value="C:cytosol"/>
    <property type="evidence" value="ECO:0007669"/>
    <property type="project" value="TreeGrafter"/>
</dbReference>